<feature type="region of interest" description="Disordered" evidence="1">
    <location>
        <begin position="1"/>
        <end position="26"/>
    </location>
</feature>
<protein>
    <submittedName>
        <fullName evidence="2">Uncharacterized protein</fullName>
    </submittedName>
</protein>
<organism evidence="2 3">
    <name type="scientific">Giesbergeria anulus</name>
    <dbReference type="NCBI Taxonomy" id="180197"/>
    <lineage>
        <taxon>Bacteria</taxon>
        <taxon>Pseudomonadati</taxon>
        <taxon>Pseudomonadota</taxon>
        <taxon>Betaproteobacteria</taxon>
        <taxon>Burkholderiales</taxon>
        <taxon>Comamonadaceae</taxon>
        <taxon>Giesbergeria</taxon>
    </lineage>
</organism>
<evidence type="ECO:0000256" key="1">
    <source>
        <dbReference type="SAM" id="MobiDB-lite"/>
    </source>
</evidence>
<keyword evidence="3" id="KW-1185">Reference proteome</keyword>
<dbReference type="STRING" id="180197.SAMN02982919_01030"/>
<name>A0A1H9I693_9BURK</name>
<reference evidence="2" key="1">
    <citation type="submission" date="2016-10" db="EMBL/GenBank/DDBJ databases">
        <authorList>
            <person name="de Groot N.N."/>
        </authorList>
    </citation>
    <scope>NUCLEOTIDE SEQUENCE [LARGE SCALE GENOMIC DNA]</scope>
    <source>
        <strain evidence="2">ATCC 35958</strain>
    </source>
</reference>
<evidence type="ECO:0000313" key="3">
    <source>
        <dbReference type="Proteomes" id="UP000199766"/>
    </source>
</evidence>
<gene>
    <name evidence="2" type="ORF">SAMN02982919_01030</name>
</gene>
<dbReference type="AlphaFoldDB" id="A0A1H9I693"/>
<dbReference type="EMBL" id="FOGD01000002">
    <property type="protein sequence ID" value="SEQ70077.1"/>
    <property type="molecule type" value="Genomic_DNA"/>
</dbReference>
<evidence type="ECO:0000313" key="2">
    <source>
        <dbReference type="EMBL" id="SEQ70077.1"/>
    </source>
</evidence>
<proteinExistence type="predicted"/>
<dbReference type="Proteomes" id="UP000199766">
    <property type="component" value="Unassembled WGS sequence"/>
</dbReference>
<dbReference type="RefSeq" id="WP_143059575.1">
    <property type="nucleotide sequence ID" value="NZ_FOGD01000002.1"/>
</dbReference>
<accession>A0A1H9I693</accession>
<sequence>MMTMRYPKELSHPIARPKESDDETVRHDFSRKIDRKMQLLFQFFKIEEGDWPQMANTLARRHLPAFEHLEIKAGHHEQLARLLAHTYVPGLQLSDRAGRPTKWTTEERRSLFFHVEYLVHEHQELSFAEVLRKVQRSPAWAKKTKGLTDSAMRKLFDTSKALVKKEEAAFNLAIEEGLKMLGAYPQPAQQEK</sequence>